<comment type="caution">
    <text evidence="1">The sequence shown here is derived from an EMBL/GenBank/DDBJ whole genome shotgun (WGS) entry which is preliminary data.</text>
</comment>
<dbReference type="PANTHER" id="PTHR37816">
    <property type="entry name" value="YALI0E33011P"/>
    <property type="match status" value="1"/>
</dbReference>
<dbReference type="EMBL" id="VLXZ01000008">
    <property type="protein sequence ID" value="TSB45963.1"/>
    <property type="molecule type" value="Genomic_DNA"/>
</dbReference>
<organism evidence="1 2">
    <name type="scientific">Alkalicoccobacillus porphyridii</name>
    <dbReference type="NCBI Taxonomy" id="2597270"/>
    <lineage>
        <taxon>Bacteria</taxon>
        <taxon>Bacillati</taxon>
        <taxon>Bacillota</taxon>
        <taxon>Bacilli</taxon>
        <taxon>Bacillales</taxon>
        <taxon>Bacillaceae</taxon>
        <taxon>Alkalicoccobacillus</taxon>
    </lineage>
</organism>
<evidence type="ECO:0000313" key="2">
    <source>
        <dbReference type="Proteomes" id="UP000318521"/>
    </source>
</evidence>
<sequence>MNTRPEKIRIVGSVGSGKTTLAKILSNKVQIPYYELDTVVWKRDSSGGDIRRTEQERDNYLSSLLNSTSWIIEGVHFQNWVLHTFDRAQLVIFIDTPYLLRIYRITLRYLKQITGKEASHYDPTFKIFLDMFKWNHDFEYSAKPKLLRYIKENNLNCITIKNEKELKRFLQDIHTTDKRNAQYARE</sequence>
<dbReference type="OrthoDB" id="1201990at2"/>
<dbReference type="SUPFAM" id="SSF52540">
    <property type="entry name" value="P-loop containing nucleoside triphosphate hydrolases"/>
    <property type="match status" value="1"/>
</dbReference>
<dbReference type="PANTHER" id="PTHR37816:SF2">
    <property type="entry name" value="DNA TOPOLOGY MODULATION PROTEIN FLAR-RELATED PROTEIN"/>
    <property type="match status" value="1"/>
</dbReference>
<dbReference type="InterPro" id="IPR027417">
    <property type="entry name" value="P-loop_NTPase"/>
</dbReference>
<dbReference type="AlphaFoldDB" id="A0A553ZWZ3"/>
<keyword evidence="2" id="KW-1185">Reference proteome</keyword>
<dbReference type="RefSeq" id="WP_143849303.1">
    <property type="nucleotide sequence ID" value="NZ_VLXZ01000008.1"/>
</dbReference>
<gene>
    <name evidence="1" type="ORF">FN960_13740</name>
</gene>
<dbReference type="InterPro" id="IPR052922">
    <property type="entry name" value="Cytidylate_Kinase-2"/>
</dbReference>
<name>A0A553ZWZ3_9BACI</name>
<protein>
    <submittedName>
        <fullName evidence="1">DNA topology modulation protein FlaR</fullName>
    </submittedName>
</protein>
<reference evidence="1 2" key="1">
    <citation type="submission" date="2019-07" db="EMBL/GenBank/DDBJ databases">
        <authorList>
            <person name="Park Y.J."/>
            <person name="Jeong S.E."/>
            <person name="Jung H.S."/>
        </authorList>
    </citation>
    <scope>NUCLEOTIDE SEQUENCE [LARGE SCALE GENOMIC DNA]</scope>
    <source>
        <strain evidence="2">P16(2019)</strain>
    </source>
</reference>
<evidence type="ECO:0000313" key="1">
    <source>
        <dbReference type="EMBL" id="TSB45963.1"/>
    </source>
</evidence>
<dbReference type="Proteomes" id="UP000318521">
    <property type="component" value="Unassembled WGS sequence"/>
</dbReference>
<dbReference type="Gene3D" id="3.40.50.300">
    <property type="entry name" value="P-loop containing nucleotide triphosphate hydrolases"/>
    <property type="match status" value="1"/>
</dbReference>
<proteinExistence type="predicted"/>
<accession>A0A553ZWZ3</accession>